<keyword evidence="1" id="KW-1133">Transmembrane helix</keyword>
<keyword evidence="2" id="KW-0732">Signal</keyword>
<sequence length="127" mass="14338">MRLLPWLCLPVLLPPLLHPFLVTTSVCDRYLFAIFMSCCYVREANLYNITGAAASTTPTSRTKKPPSAHSLILGRNRTPPRHLHLGMLVVLAGWFEVFLLFIAPNCLLQSGRPLTVHHHVWVHMMAI</sequence>
<evidence type="ECO:0000256" key="1">
    <source>
        <dbReference type="SAM" id="Phobius"/>
    </source>
</evidence>
<feature type="transmembrane region" description="Helical" evidence="1">
    <location>
        <begin position="83"/>
        <end position="103"/>
    </location>
</feature>
<feature type="signal peptide" evidence="2">
    <location>
        <begin position="1"/>
        <end position="19"/>
    </location>
</feature>
<accession>A0A2M3ZTD9</accession>
<proteinExistence type="predicted"/>
<organism evidence="3">
    <name type="scientific">Anopheles braziliensis</name>
    <dbReference type="NCBI Taxonomy" id="58242"/>
    <lineage>
        <taxon>Eukaryota</taxon>
        <taxon>Metazoa</taxon>
        <taxon>Ecdysozoa</taxon>
        <taxon>Arthropoda</taxon>
        <taxon>Hexapoda</taxon>
        <taxon>Insecta</taxon>
        <taxon>Pterygota</taxon>
        <taxon>Neoptera</taxon>
        <taxon>Endopterygota</taxon>
        <taxon>Diptera</taxon>
        <taxon>Nematocera</taxon>
        <taxon>Culicoidea</taxon>
        <taxon>Culicidae</taxon>
        <taxon>Anophelinae</taxon>
        <taxon>Anopheles</taxon>
    </lineage>
</organism>
<evidence type="ECO:0000256" key="2">
    <source>
        <dbReference type="SAM" id="SignalP"/>
    </source>
</evidence>
<dbReference type="EMBL" id="GGFM01010969">
    <property type="protein sequence ID" value="MBW31720.1"/>
    <property type="molecule type" value="Transcribed_RNA"/>
</dbReference>
<name>A0A2M3ZTD9_9DIPT</name>
<evidence type="ECO:0000313" key="3">
    <source>
        <dbReference type="EMBL" id="MBW31720.1"/>
    </source>
</evidence>
<keyword evidence="1" id="KW-0812">Transmembrane</keyword>
<protein>
    <submittedName>
        <fullName evidence="3">Putative secreted peptide</fullName>
    </submittedName>
</protein>
<reference evidence="3" key="1">
    <citation type="submission" date="2018-01" db="EMBL/GenBank/DDBJ databases">
        <title>An insight into the sialome of Amazonian anophelines.</title>
        <authorList>
            <person name="Ribeiro J.M."/>
            <person name="Scarpassa V."/>
            <person name="Calvo E."/>
        </authorList>
    </citation>
    <scope>NUCLEOTIDE SEQUENCE</scope>
    <source>
        <tissue evidence="3">Salivary glands</tissue>
    </source>
</reference>
<feature type="chain" id="PRO_5014610680" evidence="2">
    <location>
        <begin position="20"/>
        <end position="127"/>
    </location>
</feature>
<keyword evidence="1" id="KW-0472">Membrane</keyword>
<dbReference type="AlphaFoldDB" id="A0A2M3ZTD9"/>